<proteinExistence type="predicted"/>
<accession>A0A9P8VR42</accession>
<evidence type="ECO:0000313" key="4">
    <source>
        <dbReference type="EMBL" id="KAH6874082.1"/>
    </source>
</evidence>
<dbReference type="InterPro" id="IPR036864">
    <property type="entry name" value="Zn2-C6_fun-type_DNA-bd_sf"/>
</dbReference>
<dbReference type="PROSITE" id="PS50048">
    <property type="entry name" value="ZN2_CY6_FUNGAL_2"/>
    <property type="match status" value="1"/>
</dbReference>
<feature type="region of interest" description="Disordered" evidence="2">
    <location>
        <begin position="267"/>
        <end position="295"/>
    </location>
</feature>
<evidence type="ECO:0000256" key="1">
    <source>
        <dbReference type="ARBA" id="ARBA00023242"/>
    </source>
</evidence>
<evidence type="ECO:0000313" key="5">
    <source>
        <dbReference type="Proteomes" id="UP000777438"/>
    </source>
</evidence>
<name>A0A9P8VR42_9HYPO</name>
<feature type="domain" description="Zn(2)-C6 fungal-type" evidence="3">
    <location>
        <begin position="12"/>
        <end position="49"/>
    </location>
</feature>
<dbReference type="InterPro" id="IPR001138">
    <property type="entry name" value="Zn2Cys6_DnaBD"/>
</dbReference>
<keyword evidence="5" id="KW-1185">Reference proteome</keyword>
<dbReference type="SUPFAM" id="SSF57701">
    <property type="entry name" value="Zn2/Cys6 DNA-binding domain"/>
    <property type="match status" value="1"/>
</dbReference>
<sequence>MSTRHNQSIRSSCDRCRSQKLKCTVSSESSRSGAHQCVRCIRAQATCVFGRRSQSRRSSDLRKSTAKIRESEPFQTPAESSPPVESTSLSGLFLDSPSLLGGTWSEDLAGQEVEERLGTGVNTTSGLSMSDGCFWTELGGNQGISLFGLASPCLPADGHPPQSPVTYNHSASAVAPNMAFSADDFKEGQSSASELSDRPSPHAIVQLSTLVAEIHETSRALEGPWSNMSNSKQLINYPIGRVLSLSQEFITTLSCIWLAKSTESNQPTCAGTSSSHSTQESSPSPPPREPAEMSSYSELLSSIEMAQKMFVSIDKFAASTSSSVAASVDMPTMLLILSCYISLTKLYSLVFAHFESHLSQLPEAPPPHCSQPVGVTGWGLQLGELRSADETCTKVCTALQMLLDAFQSVEDIVGLPRSLSAVRQRTNAGDEVEPDADVNRASLWTAFLAQSVFKLDAGGTRGDEHEEIRRLPMKVRSLKALIRAKMNL</sequence>
<gene>
    <name evidence="4" type="ORF">B0T10DRAFT_233641</name>
</gene>
<dbReference type="GO" id="GO:0008270">
    <property type="term" value="F:zinc ion binding"/>
    <property type="evidence" value="ECO:0007669"/>
    <property type="project" value="InterPro"/>
</dbReference>
<evidence type="ECO:0000259" key="3">
    <source>
        <dbReference type="PROSITE" id="PS50048"/>
    </source>
</evidence>
<evidence type="ECO:0000256" key="2">
    <source>
        <dbReference type="SAM" id="MobiDB-lite"/>
    </source>
</evidence>
<feature type="region of interest" description="Disordered" evidence="2">
    <location>
        <begin position="58"/>
        <end position="88"/>
    </location>
</feature>
<comment type="caution">
    <text evidence="4">The sequence shown here is derived from an EMBL/GenBank/DDBJ whole genome shotgun (WGS) entry which is preliminary data.</text>
</comment>
<dbReference type="AlphaFoldDB" id="A0A9P8VR42"/>
<protein>
    <recommendedName>
        <fullName evidence="3">Zn(2)-C6 fungal-type domain-containing protein</fullName>
    </recommendedName>
</protein>
<feature type="compositionally biased region" description="Low complexity" evidence="2">
    <location>
        <begin position="273"/>
        <end position="282"/>
    </location>
</feature>
<feature type="compositionally biased region" description="Basic and acidic residues" evidence="2">
    <location>
        <begin position="58"/>
        <end position="72"/>
    </location>
</feature>
<reference evidence="4 5" key="1">
    <citation type="journal article" date="2021" name="Nat. Commun.">
        <title>Genetic determinants of endophytism in the Arabidopsis root mycobiome.</title>
        <authorList>
            <person name="Mesny F."/>
            <person name="Miyauchi S."/>
            <person name="Thiergart T."/>
            <person name="Pickel B."/>
            <person name="Atanasova L."/>
            <person name="Karlsson M."/>
            <person name="Huettel B."/>
            <person name="Barry K.W."/>
            <person name="Haridas S."/>
            <person name="Chen C."/>
            <person name="Bauer D."/>
            <person name="Andreopoulos W."/>
            <person name="Pangilinan J."/>
            <person name="LaButti K."/>
            <person name="Riley R."/>
            <person name="Lipzen A."/>
            <person name="Clum A."/>
            <person name="Drula E."/>
            <person name="Henrissat B."/>
            <person name="Kohler A."/>
            <person name="Grigoriev I.V."/>
            <person name="Martin F.M."/>
            <person name="Hacquard S."/>
        </authorList>
    </citation>
    <scope>NUCLEOTIDE SEQUENCE [LARGE SCALE GENOMIC DNA]</scope>
    <source>
        <strain evidence="4 5">MPI-CAGE-CH-0241</strain>
    </source>
</reference>
<keyword evidence="1" id="KW-0539">Nucleus</keyword>
<dbReference type="SMART" id="SM00066">
    <property type="entry name" value="GAL4"/>
    <property type="match status" value="1"/>
</dbReference>
<dbReference type="OrthoDB" id="4222821at2759"/>
<dbReference type="EMBL" id="JAGPYM010000042">
    <property type="protein sequence ID" value="KAH6874082.1"/>
    <property type="molecule type" value="Genomic_DNA"/>
</dbReference>
<dbReference type="GO" id="GO:0000981">
    <property type="term" value="F:DNA-binding transcription factor activity, RNA polymerase II-specific"/>
    <property type="evidence" value="ECO:0007669"/>
    <property type="project" value="InterPro"/>
</dbReference>
<dbReference type="CDD" id="cd00067">
    <property type="entry name" value="GAL4"/>
    <property type="match status" value="1"/>
</dbReference>
<organism evidence="4 5">
    <name type="scientific">Thelonectria olida</name>
    <dbReference type="NCBI Taxonomy" id="1576542"/>
    <lineage>
        <taxon>Eukaryota</taxon>
        <taxon>Fungi</taxon>
        <taxon>Dikarya</taxon>
        <taxon>Ascomycota</taxon>
        <taxon>Pezizomycotina</taxon>
        <taxon>Sordariomycetes</taxon>
        <taxon>Hypocreomycetidae</taxon>
        <taxon>Hypocreales</taxon>
        <taxon>Nectriaceae</taxon>
        <taxon>Thelonectria</taxon>
    </lineage>
</organism>
<dbReference type="Gene3D" id="4.10.240.10">
    <property type="entry name" value="Zn(2)-C6 fungal-type DNA-binding domain"/>
    <property type="match status" value="1"/>
</dbReference>
<feature type="compositionally biased region" description="Polar residues" evidence="2">
    <location>
        <begin position="73"/>
        <end position="88"/>
    </location>
</feature>
<dbReference type="Proteomes" id="UP000777438">
    <property type="component" value="Unassembled WGS sequence"/>
</dbReference>